<dbReference type="InParanoid" id="A0A5C3NUN2"/>
<accession>A0A5C3NUN2</accession>
<proteinExistence type="predicted"/>
<dbReference type="AlphaFoldDB" id="A0A5C3NUN2"/>
<keyword evidence="2" id="KW-1185">Reference proteome</keyword>
<dbReference type="PROSITE" id="PS51257">
    <property type="entry name" value="PROKAR_LIPOPROTEIN"/>
    <property type="match status" value="1"/>
</dbReference>
<sequence length="52" mass="5914">MSSWSKSSSVVMGGNMVMYSCPLRISSNDCRYGYDDTEDCTDDEVLYRLECI</sequence>
<dbReference type="EMBL" id="ML211719">
    <property type="protein sequence ID" value="TFK80722.1"/>
    <property type="molecule type" value="Genomic_DNA"/>
</dbReference>
<gene>
    <name evidence="1" type="ORF">K466DRAFT_591697</name>
</gene>
<evidence type="ECO:0000313" key="1">
    <source>
        <dbReference type="EMBL" id="TFK80722.1"/>
    </source>
</evidence>
<organism evidence="1 2">
    <name type="scientific">Polyporus arcularius HHB13444</name>
    <dbReference type="NCBI Taxonomy" id="1314778"/>
    <lineage>
        <taxon>Eukaryota</taxon>
        <taxon>Fungi</taxon>
        <taxon>Dikarya</taxon>
        <taxon>Basidiomycota</taxon>
        <taxon>Agaricomycotina</taxon>
        <taxon>Agaricomycetes</taxon>
        <taxon>Polyporales</taxon>
        <taxon>Polyporaceae</taxon>
        <taxon>Polyporus</taxon>
    </lineage>
</organism>
<name>A0A5C3NUN2_9APHY</name>
<dbReference type="Proteomes" id="UP000308197">
    <property type="component" value="Unassembled WGS sequence"/>
</dbReference>
<evidence type="ECO:0000313" key="2">
    <source>
        <dbReference type="Proteomes" id="UP000308197"/>
    </source>
</evidence>
<reference evidence="1 2" key="1">
    <citation type="journal article" date="2019" name="Nat. Ecol. Evol.">
        <title>Megaphylogeny resolves global patterns of mushroom evolution.</title>
        <authorList>
            <person name="Varga T."/>
            <person name="Krizsan K."/>
            <person name="Foldi C."/>
            <person name="Dima B."/>
            <person name="Sanchez-Garcia M."/>
            <person name="Sanchez-Ramirez S."/>
            <person name="Szollosi G.J."/>
            <person name="Szarkandi J.G."/>
            <person name="Papp V."/>
            <person name="Albert L."/>
            <person name="Andreopoulos W."/>
            <person name="Angelini C."/>
            <person name="Antonin V."/>
            <person name="Barry K.W."/>
            <person name="Bougher N.L."/>
            <person name="Buchanan P."/>
            <person name="Buyck B."/>
            <person name="Bense V."/>
            <person name="Catcheside P."/>
            <person name="Chovatia M."/>
            <person name="Cooper J."/>
            <person name="Damon W."/>
            <person name="Desjardin D."/>
            <person name="Finy P."/>
            <person name="Geml J."/>
            <person name="Haridas S."/>
            <person name="Hughes K."/>
            <person name="Justo A."/>
            <person name="Karasinski D."/>
            <person name="Kautmanova I."/>
            <person name="Kiss B."/>
            <person name="Kocsube S."/>
            <person name="Kotiranta H."/>
            <person name="LaButti K.M."/>
            <person name="Lechner B.E."/>
            <person name="Liimatainen K."/>
            <person name="Lipzen A."/>
            <person name="Lukacs Z."/>
            <person name="Mihaltcheva S."/>
            <person name="Morgado L.N."/>
            <person name="Niskanen T."/>
            <person name="Noordeloos M.E."/>
            <person name="Ohm R.A."/>
            <person name="Ortiz-Santana B."/>
            <person name="Ovrebo C."/>
            <person name="Racz N."/>
            <person name="Riley R."/>
            <person name="Savchenko A."/>
            <person name="Shiryaev A."/>
            <person name="Soop K."/>
            <person name="Spirin V."/>
            <person name="Szebenyi C."/>
            <person name="Tomsovsky M."/>
            <person name="Tulloss R.E."/>
            <person name="Uehling J."/>
            <person name="Grigoriev I.V."/>
            <person name="Vagvolgyi C."/>
            <person name="Papp T."/>
            <person name="Martin F.M."/>
            <person name="Miettinen O."/>
            <person name="Hibbett D.S."/>
            <person name="Nagy L.G."/>
        </authorList>
    </citation>
    <scope>NUCLEOTIDE SEQUENCE [LARGE SCALE GENOMIC DNA]</scope>
    <source>
        <strain evidence="1 2">HHB13444</strain>
    </source>
</reference>
<protein>
    <submittedName>
        <fullName evidence="1">Uncharacterized protein</fullName>
    </submittedName>
</protein>